<keyword evidence="3" id="KW-1185">Reference proteome</keyword>
<evidence type="ECO:0000313" key="2">
    <source>
        <dbReference type="EMBL" id="CAD6193620.1"/>
    </source>
</evidence>
<dbReference type="EMBL" id="CAJGYM010000037">
    <property type="protein sequence ID" value="CAD6193620.1"/>
    <property type="molecule type" value="Genomic_DNA"/>
</dbReference>
<evidence type="ECO:0000256" key="1">
    <source>
        <dbReference type="SAM" id="Phobius"/>
    </source>
</evidence>
<dbReference type="PANTHER" id="PTHR31712">
    <property type="entry name" value="DIETARY RESTRICTION OVER EXPRESSED"/>
    <property type="match status" value="1"/>
</dbReference>
<dbReference type="AlphaFoldDB" id="A0A8S1HK52"/>
<gene>
    <name evidence="2" type="ORF">CAUJ_LOCUS9539</name>
</gene>
<dbReference type="OrthoDB" id="5840767at2759"/>
<keyword evidence="1" id="KW-1133">Transmembrane helix</keyword>
<keyword evidence="1" id="KW-0812">Transmembrane</keyword>
<proteinExistence type="predicted"/>
<sequence>MRIIHFTFGFVCRHQQRMFTNQRLGAKGLLLIYSHLLAPPSSQFATAPSKVASMLVALVLLAGVPAAMALTCWENDRAKEAYEVSNPNWHYCAYIPGENGQESKVFGIGSEEDSLVPYDTTFQQTDSIYKVLTVCLYEKYDMTKLGGRFKAAEYLFRCVCNYDLCNAPSNFPQYLKQQRERP</sequence>
<protein>
    <submittedName>
        <fullName evidence="2">Uncharacterized protein</fullName>
    </submittedName>
</protein>
<comment type="caution">
    <text evidence="2">The sequence shown here is derived from an EMBL/GenBank/DDBJ whole genome shotgun (WGS) entry which is preliminary data.</text>
</comment>
<name>A0A8S1HK52_9PELO</name>
<reference evidence="2" key="1">
    <citation type="submission" date="2020-10" db="EMBL/GenBank/DDBJ databases">
        <authorList>
            <person name="Kikuchi T."/>
        </authorList>
    </citation>
    <scope>NUCLEOTIDE SEQUENCE</scope>
    <source>
        <strain evidence="2">NKZ352</strain>
    </source>
</reference>
<dbReference type="InterPro" id="IPR035291">
    <property type="entry name" value="DUF5354"/>
</dbReference>
<evidence type="ECO:0000313" key="3">
    <source>
        <dbReference type="Proteomes" id="UP000835052"/>
    </source>
</evidence>
<dbReference type="PANTHER" id="PTHR31712:SF1">
    <property type="entry name" value="SECRETED PROTEIN"/>
    <property type="match status" value="1"/>
</dbReference>
<keyword evidence="1" id="KW-0472">Membrane</keyword>
<feature type="transmembrane region" description="Helical" evidence="1">
    <location>
        <begin position="54"/>
        <end position="73"/>
    </location>
</feature>
<organism evidence="2 3">
    <name type="scientific">Caenorhabditis auriculariae</name>
    <dbReference type="NCBI Taxonomy" id="2777116"/>
    <lineage>
        <taxon>Eukaryota</taxon>
        <taxon>Metazoa</taxon>
        <taxon>Ecdysozoa</taxon>
        <taxon>Nematoda</taxon>
        <taxon>Chromadorea</taxon>
        <taxon>Rhabditida</taxon>
        <taxon>Rhabditina</taxon>
        <taxon>Rhabditomorpha</taxon>
        <taxon>Rhabditoidea</taxon>
        <taxon>Rhabditidae</taxon>
        <taxon>Peloderinae</taxon>
        <taxon>Caenorhabditis</taxon>
    </lineage>
</organism>
<accession>A0A8S1HK52</accession>
<dbReference type="Proteomes" id="UP000835052">
    <property type="component" value="Unassembled WGS sequence"/>
</dbReference>
<dbReference type="Pfam" id="PF17305">
    <property type="entry name" value="DUF5354"/>
    <property type="match status" value="1"/>
</dbReference>